<accession>A0ABN6Q0T3</accession>
<keyword evidence="3" id="KW-1185">Reference proteome</keyword>
<sequence>MGETIVDRIYKDNLELLEYLNQQKEISFASQFDATFKKSLLLSSASFFEEEICKIVQAFVERKTSNDKCITSLVKRKVIERQYHTYFEWDGKNANKFFALFGEDFKNQLVQKIKKEPKLDIALKAFLELGNMRNCLVHQNFANYTIDKTAKEVYDLYQEAMIFVKWLSDNFDNS</sequence>
<dbReference type="EMBL" id="AP025732">
    <property type="protein sequence ID" value="BDI16898.1"/>
    <property type="molecule type" value="Genomic_DNA"/>
</dbReference>
<dbReference type="Proteomes" id="UP001055453">
    <property type="component" value="Chromosome"/>
</dbReference>
<dbReference type="InterPro" id="IPR041519">
    <property type="entry name" value="HEPN_RiboL-PSP"/>
</dbReference>
<organism evidence="2 3">
    <name type="scientific">Nostoc cf. commune SO-36</name>
    <dbReference type="NCBI Taxonomy" id="449208"/>
    <lineage>
        <taxon>Bacteria</taxon>
        <taxon>Bacillati</taxon>
        <taxon>Cyanobacteriota</taxon>
        <taxon>Cyanophyceae</taxon>
        <taxon>Nostocales</taxon>
        <taxon>Nostocaceae</taxon>
        <taxon>Nostoc</taxon>
    </lineage>
</organism>
<evidence type="ECO:0000313" key="3">
    <source>
        <dbReference type="Proteomes" id="UP001055453"/>
    </source>
</evidence>
<dbReference type="RefSeq" id="WP_251959932.1">
    <property type="nucleotide sequence ID" value="NZ_AP025732.1"/>
</dbReference>
<evidence type="ECO:0000259" key="1">
    <source>
        <dbReference type="Pfam" id="PF18735"/>
    </source>
</evidence>
<reference evidence="2" key="1">
    <citation type="submission" date="2022-04" db="EMBL/GenBank/DDBJ databases">
        <title>Complete genome sequence of a cyanobacterium, Nostoc sp. SO-36, isolated in Antarctica.</title>
        <authorList>
            <person name="Kanesaki Y."/>
            <person name="Effendi D."/>
            <person name="Sakamoto T."/>
            <person name="Ohtani S."/>
            <person name="Awai K."/>
        </authorList>
    </citation>
    <scope>NUCLEOTIDE SEQUENCE</scope>
    <source>
        <strain evidence="2">SO-36</strain>
    </source>
</reference>
<gene>
    <name evidence="2" type="ORF">ANSO36C_27000</name>
</gene>
<feature type="domain" description="RiboL-PSP-HEPN" evidence="1">
    <location>
        <begin position="8"/>
        <end position="165"/>
    </location>
</feature>
<evidence type="ECO:0000313" key="2">
    <source>
        <dbReference type="EMBL" id="BDI16898.1"/>
    </source>
</evidence>
<proteinExistence type="predicted"/>
<protein>
    <recommendedName>
        <fullName evidence="1">RiboL-PSP-HEPN domain-containing protein</fullName>
    </recommendedName>
</protein>
<name>A0ABN6Q0T3_NOSCO</name>
<dbReference type="Pfam" id="PF18735">
    <property type="entry name" value="HEPN_RiboL-PSP"/>
    <property type="match status" value="1"/>
</dbReference>